<evidence type="ECO:0000313" key="5">
    <source>
        <dbReference type="Proteomes" id="UP001176021"/>
    </source>
</evidence>
<keyword evidence="1" id="KW-0808">Transferase</keyword>
<dbReference type="InterPro" id="IPR016181">
    <property type="entry name" value="Acyl_CoA_acyltransferase"/>
</dbReference>
<dbReference type="PANTHER" id="PTHR43072">
    <property type="entry name" value="N-ACETYLTRANSFERASE"/>
    <property type="match status" value="1"/>
</dbReference>
<proteinExistence type="predicted"/>
<protein>
    <submittedName>
        <fullName evidence="4">N-acetyltransferase family protein</fullName>
    </submittedName>
</protein>
<dbReference type="EMBL" id="JAMJEV010000020">
    <property type="protein sequence ID" value="MDO0825085.1"/>
    <property type="molecule type" value="Genomic_DNA"/>
</dbReference>
<dbReference type="PANTHER" id="PTHR43072:SF23">
    <property type="entry name" value="UPF0039 PROTEIN C11D3.02C"/>
    <property type="match status" value="1"/>
</dbReference>
<keyword evidence="5" id="KW-1185">Reference proteome</keyword>
<sequence length="165" mass="18568">MNYVIREMSSQDWGQVRDIYTEGIETGNATFETEAPSWEAWDRDHVKSCRLVATDGDQVTGWAVLSPVSSRCVYTGVGEVSLYISLNHRGQGIGPLLLKEIIRCSELEGFWTLQSGIFPENMASLVMHIKCGFREVGLRKKMGKLNGVWRDVVLLERRSETVGID</sequence>
<dbReference type="Proteomes" id="UP001176021">
    <property type="component" value="Unassembled WGS sequence"/>
</dbReference>
<organism evidence="4 5">
    <name type="scientific">Desulfosporosinus nitroreducens</name>
    <dbReference type="NCBI Taxonomy" id="2018668"/>
    <lineage>
        <taxon>Bacteria</taxon>
        <taxon>Bacillati</taxon>
        <taxon>Bacillota</taxon>
        <taxon>Clostridia</taxon>
        <taxon>Eubacteriales</taxon>
        <taxon>Desulfitobacteriaceae</taxon>
        <taxon>Desulfosporosinus</taxon>
    </lineage>
</organism>
<evidence type="ECO:0000256" key="1">
    <source>
        <dbReference type="ARBA" id="ARBA00022679"/>
    </source>
</evidence>
<dbReference type="CDD" id="cd04301">
    <property type="entry name" value="NAT_SF"/>
    <property type="match status" value="1"/>
</dbReference>
<dbReference type="InterPro" id="IPR000182">
    <property type="entry name" value="GNAT_dom"/>
</dbReference>
<feature type="domain" description="N-acetyltransferase" evidence="3">
    <location>
        <begin position="3"/>
        <end position="156"/>
    </location>
</feature>
<evidence type="ECO:0000256" key="2">
    <source>
        <dbReference type="ARBA" id="ARBA00023315"/>
    </source>
</evidence>
<reference evidence="4" key="1">
    <citation type="submission" date="2022-05" db="EMBL/GenBank/DDBJ databases">
        <title>Expanded diversity of anoxic marine methylotrophy in a Black Sea sulfate reducing microorganism.</title>
        <authorList>
            <person name="Fischer P.Q."/>
            <person name="Stams A.J.M."/>
            <person name="Villanueva L."/>
            <person name="Sousa D.Z."/>
        </authorList>
    </citation>
    <scope>NUCLEOTIDE SEQUENCE</scope>
    <source>
        <strain evidence="4">P130</strain>
    </source>
</reference>
<dbReference type="Gene3D" id="3.40.630.30">
    <property type="match status" value="1"/>
</dbReference>
<dbReference type="PROSITE" id="PS51186">
    <property type="entry name" value="GNAT"/>
    <property type="match status" value="1"/>
</dbReference>
<keyword evidence="2" id="KW-0012">Acyltransferase</keyword>
<dbReference type="Pfam" id="PF00583">
    <property type="entry name" value="Acetyltransf_1"/>
    <property type="match status" value="1"/>
</dbReference>
<name>A0ABT8QV91_9FIRM</name>
<accession>A0ABT8QV91</accession>
<gene>
    <name evidence="4" type="ORF">M8H41_19835</name>
</gene>
<comment type="caution">
    <text evidence="4">The sequence shown here is derived from an EMBL/GenBank/DDBJ whole genome shotgun (WGS) entry which is preliminary data.</text>
</comment>
<dbReference type="SUPFAM" id="SSF55729">
    <property type="entry name" value="Acyl-CoA N-acyltransferases (Nat)"/>
    <property type="match status" value="1"/>
</dbReference>
<dbReference type="RefSeq" id="WP_252469554.1">
    <property type="nucleotide sequence ID" value="NZ_JAMHFY010000010.1"/>
</dbReference>
<evidence type="ECO:0000259" key="3">
    <source>
        <dbReference type="PROSITE" id="PS51186"/>
    </source>
</evidence>
<evidence type="ECO:0000313" key="4">
    <source>
        <dbReference type="EMBL" id="MDO0825085.1"/>
    </source>
</evidence>